<name>A0A0R3X6J9_HYDTA</name>
<evidence type="ECO:0000313" key="3">
    <source>
        <dbReference type="WBParaSite" id="TTAC_0000913601-mRNA-1"/>
    </source>
</evidence>
<evidence type="ECO:0000313" key="1">
    <source>
        <dbReference type="EMBL" id="VDM33845.1"/>
    </source>
</evidence>
<gene>
    <name evidence="1" type="ORF">TTAC_LOCUS9121</name>
</gene>
<dbReference type="WBParaSite" id="TTAC_0000913601-mRNA-1">
    <property type="protein sequence ID" value="TTAC_0000913601-mRNA-1"/>
    <property type="gene ID" value="TTAC_0000913601"/>
</dbReference>
<keyword evidence="2" id="KW-1185">Reference proteome</keyword>
<reference evidence="1 2" key="2">
    <citation type="submission" date="2018-11" db="EMBL/GenBank/DDBJ databases">
        <authorList>
            <consortium name="Pathogen Informatics"/>
        </authorList>
    </citation>
    <scope>NUCLEOTIDE SEQUENCE [LARGE SCALE GENOMIC DNA]</scope>
</reference>
<sequence>MVNTLTTVVLVICIALATIAAFICAATLAVASPWWPQRKRTRRGHASGKMSTSPVNLLRRAIEAFSLTSPQTIPRTRDTSRRSSIFAESQSIPLRGHPERKRTLSSTAATPIATPPLPQYSPAPRFTTAEAPGGTINYRVFIDATGKDNLTVRVHLYYATNLPAIKPWKNSNYIVKAALIGFKSHFVQTSGVVTAVCGSPRFSEGHPSVLDFVLDCGMPFNKSEEEVQLRLMIIEFSGRKPGEKALLVATKEYRFSHHTLRGKSTLSTDLSWERCKPCIDVSSASSQYKENSFYFCS</sequence>
<dbReference type="AlphaFoldDB" id="A0A0R3X6J9"/>
<dbReference type="Proteomes" id="UP000274429">
    <property type="component" value="Unassembled WGS sequence"/>
</dbReference>
<dbReference type="OrthoDB" id="6264499at2759"/>
<accession>A0A0R3X6J9</accession>
<reference evidence="3" key="1">
    <citation type="submission" date="2017-02" db="UniProtKB">
        <authorList>
            <consortium name="WormBaseParasite"/>
        </authorList>
    </citation>
    <scope>IDENTIFICATION</scope>
</reference>
<dbReference type="EMBL" id="UYWX01020686">
    <property type="protein sequence ID" value="VDM33845.1"/>
    <property type="molecule type" value="Genomic_DNA"/>
</dbReference>
<protein>
    <submittedName>
        <fullName evidence="3">C2 domain-containing protein</fullName>
    </submittedName>
</protein>
<organism evidence="3">
    <name type="scientific">Hydatigena taeniaeformis</name>
    <name type="common">Feline tapeworm</name>
    <name type="synonym">Taenia taeniaeformis</name>
    <dbReference type="NCBI Taxonomy" id="6205"/>
    <lineage>
        <taxon>Eukaryota</taxon>
        <taxon>Metazoa</taxon>
        <taxon>Spiralia</taxon>
        <taxon>Lophotrochozoa</taxon>
        <taxon>Platyhelminthes</taxon>
        <taxon>Cestoda</taxon>
        <taxon>Eucestoda</taxon>
        <taxon>Cyclophyllidea</taxon>
        <taxon>Taeniidae</taxon>
        <taxon>Hydatigera</taxon>
    </lineage>
</organism>
<proteinExistence type="predicted"/>
<evidence type="ECO:0000313" key="2">
    <source>
        <dbReference type="Proteomes" id="UP000274429"/>
    </source>
</evidence>